<feature type="region of interest" description="Disordered" evidence="2">
    <location>
        <begin position="233"/>
        <end position="267"/>
    </location>
</feature>
<keyword evidence="3" id="KW-0472">Membrane</keyword>
<feature type="transmembrane region" description="Helical" evidence="3">
    <location>
        <begin position="36"/>
        <end position="57"/>
    </location>
</feature>
<accession>A0A6B0YR71</accession>
<sequence>MSSTAPVPPGRQIVPMKHLPGPIAAYGRPPSGVEYLLIWIFVACVAVAGVFAGWQFWHTDRIFSGVRVAGVPVGGETRASALLRLHRELTPYPLAPVYLELGPDSPEGGGAAGATVRRWALGAELLAPEADLEGAVKLAYHIGRQGGLFERTFSQWQAFSGRKTVWPEVFVSEGVVRQAVGNAASEVRRPSRPAIQIGELSLPARPGLDVDVAATAHEILTQVASGQTGTVSLQTYSTAPPESAAAEPSQDSAGADPSAAEGGPAFSSGSWAAEPVVLRHEASGTAFALDAAQLQKIMPGGDPGYLNEEALRFVVEGWANQVSFPAQDARLRFDDATSALTVLQPSRAGQRLNVDLTIEAVRGALTSDERTGTLPIISIAPAVDSSRLGELGIRELVASGTTYFKGSSSTRVYNIEVAADKLVGVVVPPGGVFSFNSAIEAVSGANGFEDSAIIWGDRTAVGVGGGVCQVSTTVFRAALEGGFPFLERHNHGYVVSWYGDPGFDATIYTPYVDLRFLNDTDAHLLIQPVVDGVEGVLSFRFYGTRPDRKVEISEAVYEDKKLPGEPIYQEDASLEAGQIKQVEWAKEGLTATVIRKVTQNGVTREEAIRSVYRPWNAMYLYGPGTVIPGVTDVEEPTPAPATEESSGGDG</sequence>
<gene>
    <name evidence="5" type="ORF">F4Y42_03675</name>
</gene>
<dbReference type="Pfam" id="PF12229">
    <property type="entry name" value="PG_binding_4"/>
    <property type="match status" value="1"/>
</dbReference>
<dbReference type="PANTHER" id="PTHR35788">
    <property type="entry name" value="EXPORTED PROTEIN-RELATED"/>
    <property type="match status" value="1"/>
</dbReference>
<feature type="compositionally biased region" description="Low complexity" evidence="2">
    <location>
        <begin position="239"/>
        <end position="249"/>
    </location>
</feature>
<evidence type="ECO:0000256" key="2">
    <source>
        <dbReference type="SAM" id="MobiDB-lite"/>
    </source>
</evidence>
<protein>
    <recommendedName>
        <fullName evidence="4">G5 domain-containing protein</fullName>
    </recommendedName>
</protein>
<dbReference type="Pfam" id="PF04294">
    <property type="entry name" value="VanW"/>
    <property type="match status" value="1"/>
</dbReference>
<keyword evidence="1" id="KW-0732">Signal</keyword>
<evidence type="ECO:0000256" key="1">
    <source>
        <dbReference type="ARBA" id="ARBA00022729"/>
    </source>
</evidence>
<dbReference type="InterPro" id="IPR011098">
    <property type="entry name" value="G5_dom"/>
</dbReference>
<evidence type="ECO:0000259" key="4">
    <source>
        <dbReference type="SMART" id="SM01208"/>
    </source>
</evidence>
<dbReference type="Pfam" id="PF07501">
    <property type="entry name" value="G5"/>
    <property type="match status" value="1"/>
</dbReference>
<name>A0A6B0YR71_9CHLR</name>
<feature type="domain" description="G5" evidence="4">
    <location>
        <begin position="550"/>
        <end position="625"/>
    </location>
</feature>
<dbReference type="SMART" id="SM01208">
    <property type="entry name" value="G5"/>
    <property type="match status" value="1"/>
</dbReference>
<evidence type="ECO:0000313" key="5">
    <source>
        <dbReference type="EMBL" id="MXY92529.1"/>
    </source>
</evidence>
<dbReference type="PANTHER" id="PTHR35788:SF1">
    <property type="entry name" value="EXPORTED PROTEIN"/>
    <property type="match status" value="1"/>
</dbReference>
<evidence type="ECO:0000256" key="3">
    <source>
        <dbReference type="SAM" id="Phobius"/>
    </source>
</evidence>
<keyword evidence="3" id="KW-0812">Transmembrane</keyword>
<proteinExistence type="predicted"/>
<dbReference type="AlphaFoldDB" id="A0A6B0YR71"/>
<comment type="caution">
    <text evidence="5">The sequence shown here is derived from an EMBL/GenBank/DDBJ whole genome shotgun (WGS) entry which is preliminary data.</text>
</comment>
<dbReference type="InterPro" id="IPR052913">
    <property type="entry name" value="Glycopeptide_resist_protein"/>
</dbReference>
<organism evidence="5">
    <name type="scientific">Caldilineaceae bacterium SB0664_bin_27</name>
    <dbReference type="NCBI Taxonomy" id="2605260"/>
    <lineage>
        <taxon>Bacteria</taxon>
        <taxon>Bacillati</taxon>
        <taxon>Chloroflexota</taxon>
        <taxon>Caldilineae</taxon>
        <taxon>Caldilineales</taxon>
        <taxon>Caldilineaceae</taxon>
    </lineage>
</organism>
<dbReference type="InterPro" id="IPR022029">
    <property type="entry name" value="YoaR-like_PG-bd"/>
</dbReference>
<dbReference type="EMBL" id="VXRG01000035">
    <property type="protein sequence ID" value="MXY92529.1"/>
    <property type="molecule type" value="Genomic_DNA"/>
</dbReference>
<keyword evidence="3" id="KW-1133">Transmembrane helix</keyword>
<reference evidence="5" key="1">
    <citation type="submission" date="2019-09" db="EMBL/GenBank/DDBJ databases">
        <title>Characterisation of the sponge microbiome using genome-centric metagenomics.</title>
        <authorList>
            <person name="Engelberts J.P."/>
            <person name="Robbins S.J."/>
            <person name="De Goeij J.M."/>
            <person name="Aranda M."/>
            <person name="Bell S.C."/>
            <person name="Webster N.S."/>
        </authorList>
    </citation>
    <scope>NUCLEOTIDE SEQUENCE</scope>
    <source>
        <strain evidence="5">SB0664_bin_27</strain>
    </source>
</reference>
<dbReference type="InterPro" id="IPR007391">
    <property type="entry name" value="Vancomycin_resist_VanW"/>
</dbReference>
<feature type="region of interest" description="Disordered" evidence="2">
    <location>
        <begin position="630"/>
        <end position="650"/>
    </location>
</feature>